<comment type="caution">
    <text evidence="1">The sequence shown here is derived from an EMBL/GenBank/DDBJ whole genome shotgun (WGS) entry which is preliminary data.</text>
</comment>
<dbReference type="Proteomes" id="UP000236654">
    <property type="component" value="Unassembled WGS sequence"/>
</dbReference>
<dbReference type="EMBL" id="PJNI01000002">
    <property type="protein sequence ID" value="PKR81716.1"/>
    <property type="molecule type" value="Genomic_DNA"/>
</dbReference>
<name>A0A2I0R552_9FLAO</name>
<proteinExistence type="predicted"/>
<organism evidence="1 2">
    <name type="scientific">Brumimicrobium salinarum</name>
    <dbReference type="NCBI Taxonomy" id="2058658"/>
    <lineage>
        <taxon>Bacteria</taxon>
        <taxon>Pseudomonadati</taxon>
        <taxon>Bacteroidota</taxon>
        <taxon>Flavobacteriia</taxon>
        <taxon>Flavobacteriales</taxon>
        <taxon>Crocinitomicaceae</taxon>
        <taxon>Brumimicrobium</taxon>
    </lineage>
</organism>
<evidence type="ECO:0008006" key="3">
    <source>
        <dbReference type="Google" id="ProtNLM"/>
    </source>
</evidence>
<reference evidence="1 2" key="1">
    <citation type="submission" date="2017-12" db="EMBL/GenBank/DDBJ databases">
        <title>The draft genome sequence of Brumimicrobium saltpan LHR20.</title>
        <authorList>
            <person name="Do Z.-J."/>
            <person name="Luo H.-R."/>
        </authorList>
    </citation>
    <scope>NUCLEOTIDE SEQUENCE [LARGE SCALE GENOMIC DNA]</scope>
    <source>
        <strain evidence="1 2">LHR20</strain>
    </source>
</reference>
<keyword evidence="2" id="KW-1185">Reference proteome</keyword>
<dbReference type="AlphaFoldDB" id="A0A2I0R552"/>
<accession>A0A2I0R552</accession>
<protein>
    <recommendedName>
        <fullName evidence="3">Lipocalin-like domain-containing protein</fullName>
    </recommendedName>
</protein>
<sequence>MLKIKVVFLIYIAIQVVKMLNEILRNITEYFYKSSLDYFNFGNYTIENKKTKMKFTYYIILGLIFFSACINKESEVKTKQDETKEKISEQDNTITTTSNPKITHQWILISRTNTEKDKTVMFNTTAPSIITQFEENGFFSTFDYIEIENDDNTSQKLEPRSSGQWEIHNDNELVMRHNLSDSAINNSYIILELNDENLIIKNSEKDMIDTYKKRN</sequence>
<gene>
    <name evidence="1" type="ORF">CW751_04095</name>
</gene>
<evidence type="ECO:0000313" key="2">
    <source>
        <dbReference type="Proteomes" id="UP000236654"/>
    </source>
</evidence>
<evidence type="ECO:0000313" key="1">
    <source>
        <dbReference type="EMBL" id="PKR81716.1"/>
    </source>
</evidence>
<dbReference type="RefSeq" id="WP_101333730.1">
    <property type="nucleotide sequence ID" value="NZ_PJNI01000002.1"/>
</dbReference>